<evidence type="ECO:0008006" key="4">
    <source>
        <dbReference type="Google" id="ProtNLM"/>
    </source>
</evidence>
<keyword evidence="1" id="KW-0812">Transmembrane</keyword>
<evidence type="ECO:0000313" key="3">
    <source>
        <dbReference type="Proteomes" id="UP000199691"/>
    </source>
</evidence>
<dbReference type="OrthoDB" id="9808690at2"/>
<dbReference type="AlphaFoldDB" id="A0A1H0Q8I9"/>
<reference evidence="3" key="1">
    <citation type="submission" date="2016-10" db="EMBL/GenBank/DDBJ databases">
        <authorList>
            <person name="Varghese N."/>
            <person name="Submissions S."/>
        </authorList>
    </citation>
    <scope>NUCLEOTIDE SEQUENCE [LARGE SCALE GENOMIC DNA]</scope>
    <source>
        <strain evidence="3">CGMCC 4.6609</strain>
    </source>
</reference>
<evidence type="ECO:0000313" key="2">
    <source>
        <dbReference type="EMBL" id="SDP13016.1"/>
    </source>
</evidence>
<name>A0A1H0Q8I9_9PSEU</name>
<dbReference type="Proteomes" id="UP000199691">
    <property type="component" value="Unassembled WGS sequence"/>
</dbReference>
<gene>
    <name evidence="2" type="ORF">SAMN05421507_105347</name>
</gene>
<dbReference type="EMBL" id="FNIX01000005">
    <property type="protein sequence ID" value="SDP13016.1"/>
    <property type="molecule type" value="Genomic_DNA"/>
</dbReference>
<sequence length="120" mass="12623">MIAALAVKASELWGLVSGPGWTVLAVALVAVPSAGAVVWLVRAGDAGHRLDHDDSESTGVAQRDDDRHWHVGGLVYANRADPALPVHQRVGSRWTLNLGHPASWLTLAALLVVALLADQA</sequence>
<feature type="transmembrane region" description="Helical" evidence="1">
    <location>
        <begin position="20"/>
        <end position="41"/>
    </location>
</feature>
<keyword evidence="1" id="KW-1133">Transmembrane helix</keyword>
<proteinExistence type="predicted"/>
<protein>
    <recommendedName>
        <fullName evidence="4">DUF5808 domain-containing protein</fullName>
    </recommendedName>
</protein>
<dbReference type="RefSeq" id="WP_090098082.1">
    <property type="nucleotide sequence ID" value="NZ_FNIX01000005.1"/>
</dbReference>
<dbReference type="STRING" id="641025.SAMN05421507_105347"/>
<evidence type="ECO:0000256" key="1">
    <source>
        <dbReference type="SAM" id="Phobius"/>
    </source>
</evidence>
<feature type="transmembrane region" description="Helical" evidence="1">
    <location>
        <begin position="98"/>
        <end position="117"/>
    </location>
</feature>
<accession>A0A1H0Q8I9</accession>
<keyword evidence="3" id="KW-1185">Reference proteome</keyword>
<organism evidence="2 3">
    <name type="scientific">Lentzea jiangxiensis</name>
    <dbReference type="NCBI Taxonomy" id="641025"/>
    <lineage>
        <taxon>Bacteria</taxon>
        <taxon>Bacillati</taxon>
        <taxon>Actinomycetota</taxon>
        <taxon>Actinomycetes</taxon>
        <taxon>Pseudonocardiales</taxon>
        <taxon>Pseudonocardiaceae</taxon>
        <taxon>Lentzea</taxon>
    </lineage>
</organism>
<keyword evidence="1" id="KW-0472">Membrane</keyword>